<feature type="region of interest" description="Disordered" evidence="1">
    <location>
        <begin position="670"/>
        <end position="755"/>
    </location>
</feature>
<feature type="region of interest" description="Disordered" evidence="1">
    <location>
        <begin position="23"/>
        <end position="58"/>
    </location>
</feature>
<dbReference type="GO" id="GO:0008061">
    <property type="term" value="F:chitin binding"/>
    <property type="evidence" value="ECO:0007669"/>
    <property type="project" value="InterPro"/>
</dbReference>
<proteinExistence type="predicted"/>
<evidence type="ECO:0000313" key="5">
    <source>
        <dbReference type="EMBL" id="KMY97321.1"/>
    </source>
</evidence>
<dbReference type="GO" id="GO:0005576">
    <property type="term" value="C:extracellular region"/>
    <property type="evidence" value="ECO:0007669"/>
    <property type="project" value="InterPro"/>
</dbReference>
<reference evidence="4" key="2">
    <citation type="submission" date="2008-06" db="EMBL/GenBank/DDBJ databases">
        <authorList>
            <consortium name="FlyBase"/>
        </authorList>
    </citation>
    <scope>NUCLEOTIDE SEQUENCE</scope>
    <source>
        <strain evidence="4">Mixed</strain>
        <strain evidence="5">W501</strain>
    </source>
</reference>
<dbReference type="SUPFAM" id="SSF57625">
    <property type="entry name" value="Invertebrate chitin-binding proteins"/>
    <property type="match status" value="1"/>
</dbReference>
<gene>
    <name evidence="4" type="primary">Dsim\GD13748</name>
    <name evidence="4" type="ORF">Dsim_GD13748</name>
    <name evidence="5" type="ORF">Dsimw501_GD13748</name>
</gene>
<dbReference type="OrthoDB" id="6407151at2759"/>
<dbReference type="Bgee" id="FBgn0185453">
    <property type="expression patterns" value="Expressed in embryo and 2 other cell types or tissues"/>
</dbReference>
<feature type="chain" id="PRO_5014300001" evidence="2">
    <location>
        <begin position="18"/>
        <end position="910"/>
    </location>
</feature>
<feature type="compositionally biased region" description="Basic and acidic residues" evidence="1">
    <location>
        <begin position="728"/>
        <end position="750"/>
    </location>
</feature>
<dbReference type="PANTHER" id="PTHR22933">
    <property type="entry name" value="FI18007P1-RELATED"/>
    <property type="match status" value="1"/>
</dbReference>
<feature type="compositionally biased region" description="Basic residues" evidence="1">
    <location>
        <begin position="210"/>
        <end position="223"/>
    </location>
</feature>
<dbReference type="InterPro" id="IPR036508">
    <property type="entry name" value="Chitin-bd_dom_sf"/>
</dbReference>
<dbReference type="OMA" id="VEMPEQT"/>
<dbReference type="AlphaFoldDB" id="B4QPG6"/>
<dbReference type="PANTHER" id="PTHR22933:SF43">
    <property type="entry name" value="LP10131P"/>
    <property type="match status" value="1"/>
</dbReference>
<dbReference type="KEGG" id="dsi:Dsimw501_GD13748"/>
<dbReference type="HOGENOM" id="CLU_345225_0_0_1"/>
<evidence type="ECO:0000256" key="1">
    <source>
        <dbReference type="SAM" id="MobiDB-lite"/>
    </source>
</evidence>
<accession>B4QPG6</accession>
<dbReference type="Pfam" id="PF01607">
    <property type="entry name" value="CBM_14"/>
    <property type="match status" value="1"/>
</dbReference>
<evidence type="ECO:0000259" key="3">
    <source>
        <dbReference type="PROSITE" id="PS50940"/>
    </source>
</evidence>
<protein>
    <submittedName>
        <fullName evidence="4">GD13748</fullName>
    </submittedName>
</protein>
<feature type="compositionally biased region" description="Acidic residues" evidence="1">
    <location>
        <begin position="172"/>
        <end position="196"/>
    </location>
</feature>
<keyword evidence="2" id="KW-0732">Signal</keyword>
<keyword evidence="6" id="KW-1185">Reference proteome</keyword>
<reference evidence="5" key="4">
    <citation type="submission" date="2014-06" db="EMBL/GenBank/DDBJ databases">
        <authorList>
            <person name="Hu T."/>
            <person name="Eisen M.B."/>
            <person name="Thornton K.R."/>
            <person name="Andolfatto P."/>
        </authorList>
    </citation>
    <scope>NUCLEOTIDE SEQUENCE</scope>
    <source>
        <strain evidence="5">W501</strain>
    </source>
</reference>
<reference evidence="5" key="3">
    <citation type="journal article" date="2013" name="Genome Res.">
        <title>A second-generation assembly of the Drosophila simulans genome provides new insights into patterns of lineage-specific divergence.</title>
        <authorList>
            <person name="Hu T.T."/>
            <person name="Eisen M.B."/>
            <person name="Thornton K.R."/>
            <person name="Andolfatto P."/>
        </authorList>
    </citation>
    <scope>NUCLEOTIDE SEQUENCE [LARGE SCALE GENOMIC DNA]</scope>
    <source>
        <strain evidence="5">W501</strain>
    </source>
</reference>
<feature type="compositionally biased region" description="Acidic residues" evidence="1">
    <location>
        <begin position="41"/>
        <end position="53"/>
    </location>
</feature>
<dbReference type="PROSITE" id="PS50940">
    <property type="entry name" value="CHIT_BIND_II"/>
    <property type="match status" value="1"/>
</dbReference>
<feature type="region of interest" description="Disordered" evidence="1">
    <location>
        <begin position="817"/>
        <end position="845"/>
    </location>
</feature>
<reference evidence="4 6" key="1">
    <citation type="journal article" date="2007" name="Nature">
        <title>Evolution of genes and genomes on the Drosophila phylogeny.</title>
        <authorList>
            <consortium name="Drosophila 12 Genomes Consortium"/>
            <person name="Clark A.G."/>
            <person name="Eisen M.B."/>
            <person name="Smith D.R."/>
            <person name="Bergman C.M."/>
            <person name="Oliver B."/>
            <person name="Markow T.A."/>
            <person name="Kaufman T.C."/>
            <person name="Kellis M."/>
            <person name="Gelbart W."/>
            <person name="Iyer V.N."/>
            <person name="Pollard D.A."/>
            <person name="Sackton T.B."/>
            <person name="Larracuente A.M."/>
            <person name="Singh N.D."/>
            <person name="Abad J.P."/>
            <person name="Abt D.N."/>
            <person name="Adryan B."/>
            <person name="Aguade M."/>
            <person name="Akashi H."/>
            <person name="Anderson W.W."/>
            <person name="Aquadro C.F."/>
            <person name="Ardell D.H."/>
            <person name="Arguello R."/>
            <person name="Artieri C.G."/>
            <person name="Barbash D.A."/>
            <person name="Barker D."/>
            <person name="Barsanti P."/>
            <person name="Batterham P."/>
            <person name="Batzoglou S."/>
            <person name="Begun D."/>
            <person name="Bhutkar A."/>
            <person name="Blanco E."/>
            <person name="Bosak S.A."/>
            <person name="Bradley R.K."/>
            <person name="Brand A.D."/>
            <person name="Brent M.R."/>
            <person name="Brooks A.N."/>
            <person name="Brown R.H."/>
            <person name="Butlin R.K."/>
            <person name="Caggese C."/>
            <person name="Calvi B.R."/>
            <person name="Bernardo de Carvalho A."/>
            <person name="Caspi A."/>
            <person name="Castrezana S."/>
            <person name="Celniker S.E."/>
            <person name="Chang J.L."/>
            <person name="Chapple C."/>
            <person name="Chatterji S."/>
            <person name="Chinwalla A."/>
            <person name="Civetta A."/>
            <person name="Clifton S.W."/>
            <person name="Comeron J.M."/>
            <person name="Costello J.C."/>
            <person name="Coyne J.A."/>
            <person name="Daub J."/>
            <person name="David R.G."/>
            <person name="Delcher A.L."/>
            <person name="Delehaunty K."/>
            <person name="Do C.B."/>
            <person name="Ebling H."/>
            <person name="Edwards K."/>
            <person name="Eickbush T."/>
            <person name="Evans J.D."/>
            <person name="Filipski A."/>
            <person name="Findeiss S."/>
            <person name="Freyhult E."/>
            <person name="Fulton L."/>
            <person name="Fulton R."/>
            <person name="Garcia A.C."/>
            <person name="Gardiner A."/>
            <person name="Garfield D.A."/>
            <person name="Garvin B.E."/>
            <person name="Gibson G."/>
            <person name="Gilbert D."/>
            <person name="Gnerre S."/>
            <person name="Godfrey J."/>
            <person name="Good R."/>
            <person name="Gotea V."/>
            <person name="Gravely B."/>
            <person name="Greenberg A.J."/>
            <person name="Griffiths-Jones S."/>
            <person name="Gross S."/>
            <person name="Guigo R."/>
            <person name="Gustafson E.A."/>
            <person name="Haerty W."/>
            <person name="Hahn M.W."/>
            <person name="Halligan D.L."/>
            <person name="Halpern A.L."/>
            <person name="Halter G.M."/>
            <person name="Han M.V."/>
            <person name="Heger A."/>
            <person name="Hillier L."/>
            <person name="Hinrichs A.S."/>
            <person name="Holmes I."/>
            <person name="Hoskins R.A."/>
            <person name="Hubisz M.J."/>
            <person name="Hultmark D."/>
            <person name="Huntley M.A."/>
            <person name="Jaffe D.B."/>
            <person name="Jagadeeshan S."/>
            <person name="Jeck W.R."/>
            <person name="Johnson J."/>
            <person name="Jones C.D."/>
            <person name="Jordan W.C."/>
            <person name="Karpen G.H."/>
            <person name="Kataoka E."/>
            <person name="Keightley P.D."/>
            <person name="Kheradpour P."/>
            <person name="Kirkness E.F."/>
            <person name="Koerich L.B."/>
            <person name="Kristiansen K."/>
            <person name="Kudrna D."/>
            <person name="Kulathinal R.J."/>
            <person name="Kumar S."/>
            <person name="Kwok R."/>
            <person name="Lander E."/>
            <person name="Langley C.H."/>
            <person name="Lapoint R."/>
            <person name="Lazzaro B.P."/>
            <person name="Lee S.J."/>
            <person name="Levesque L."/>
            <person name="Li R."/>
            <person name="Lin C.F."/>
            <person name="Lin M.F."/>
            <person name="Lindblad-Toh K."/>
            <person name="Llopart A."/>
            <person name="Long M."/>
            <person name="Low L."/>
            <person name="Lozovsky E."/>
            <person name="Lu J."/>
            <person name="Luo M."/>
            <person name="Machado C.A."/>
            <person name="Makalowski W."/>
            <person name="Marzo M."/>
            <person name="Matsuda M."/>
            <person name="Matzkin L."/>
            <person name="McAllister B."/>
            <person name="McBride C.S."/>
            <person name="McKernan B."/>
            <person name="McKernan K."/>
            <person name="Mendez-Lago M."/>
            <person name="Minx P."/>
            <person name="Mollenhauer M.U."/>
            <person name="Montooth K."/>
            <person name="Mount S.M."/>
            <person name="Mu X."/>
            <person name="Myers E."/>
            <person name="Negre B."/>
            <person name="Newfeld S."/>
            <person name="Nielsen R."/>
            <person name="Noor M.A."/>
            <person name="O'Grady P."/>
            <person name="Pachter L."/>
            <person name="Papaceit M."/>
            <person name="Parisi M.J."/>
            <person name="Parisi M."/>
            <person name="Parts L."/>
            <person name="Pedersen J.S."/>
            <person name="Pesole G."/>
            <person name="Phillippy A.M."/>
            <person name="Ponting C.P."/>
            <person name="Pop M."/>
            <person name="Porcelli D."/>
            <person name="Powell J.R."/>
            <person name="Prohaska S."/>
            <person name="Pruitt K."/>
            <person name="Puig M."/>
            <person name="Quesneville H."/>
            <person name="Ram K.R."/>
            <person name="Rand D."/>
            <person name="Rasmussen M.D."/>
            <person name="Reed L.K."/>
            <person name="Reenan R."/>
            <person name="Reily A."/>
            <person name="Remington K.A."/>
            <person name="Rieger T.T."/>
            <person name="Ritchie M.G."/>
            <person name="Robin C."/>
            <person name="Rogers Y.H."/>
            <person name="Rohde C."/>
            <person name="Rozas J."/>
            <person name="Rubenfield M.J."/>
            <person name="Ruiz A."/>
            <person name="Russo S."/>
            <person name="Salzberg S.L."/>
            <person name="Sanchez-Gracia A."/>
            <person name="Saranga D.J."/>
            <person name="Sato H."/>
            <person name="Schaeffer S.W."/>
            <person name="Schatz M.C."/>
            <person name="Schlenke T."/>
            <person name="Schwartz R."/>
            <person name="Segarra C."/>
            <person name="Singh R.S."/>
            <person name="Sirot L."/>
            <person name="Sirota M."/>
            <person name="Sisneros N.B."/>
            <person name="Smith C.D."/>
            <person name="Smith T.F."/>
            <person name="Spieth J."/>
            <person name="Stage D.E."/>
            <person name="Stark A."/>
            <person name="Stephan W."/>
            <person name="Strausberg R.L."/>
            <person name="Strempel S."/>
            <person name="Sturgill D."/>
            <person name="Sutton G."/>
            <person name="Sutton G.G."/>
            <person name="Tao W."/>
            <person name="Teichmann S."/>
            <person name="Tobari Y.N."/>
            <person name="Tomimura Y."/>
            <person name="Tsolas J.M."/>
            <person name="Valente V.L."/>
            <person name="Venter E."/>
            <person name="Venter J.C."/>
            <person name="Vicario S."/>
            <person name="Vieira F.G."/>
            <person name="Vilella A.J."/>
            <person name="Villasante A."/>
            <person name="Walenz B."/>
            <person name="Wang J."/>
            <person name="Wasserman M."/>
            <person name="Watts T."/>
            <person name="Wilson D."/>
            <person name="Wilson R.K."/>
            <person name="Wing R.A."/>
            <person name="Wolfner M.F."/>
            <person name="Wong A."/>
            <person name="Wong G.K."/>
            <person name="Wu C.I."/>
            <person name="Wu G."/>
            <person name="Yamamoto D."/>
            <person name="Yang H.P."/>
            <person name="Yang S.P."/>
            <person name="Yorke J.A."/>
            <person name="Yoshida K."/>
            <person name="Zdobnov E."/>
            <person name="Zhang P."/>
            <person name="Zhang Y."/>
            <person name="Zimin A.V."/>
            <person name="Baldwin J."/>
            <person name="Abdouelleil A."/>
            <person name="Abdulkadir J."/>
            <person name="Abebe A."/>
            <person name="Abera B."/>
            <person name="Abreu J."/>
            <person name="Acer S.C."/>
            <person name="Aftuck L."/>
            <person name="Alexander A."/>
            <person name="An P."/>
            <person name="Anderson E."/>
            <person name="Anderson S."/>
            <person name="Arachi H."/>
            <person name="Azer M."/>
            <person name="Bachantsang P."/>
            <person name="Barry A."/>
            <person name="Bayul T."/>
            <person name="Berlin A."/>
            <person name="Bessette D."/>
            <person name="Bloom T."/>
            <person name="Blye J."/>
            <person name="Boguslavskiy L."/>
            <person name="Bonnet C."/>
            <person name="Boukhgalter B."/>
            <person name="Bourzgui I."/>
            <person name="Brown A."/>
            <person name="Cahill P."/>
            <person name="Channer S."/>
            <person name="Cheshatsang Y."/>
            <person name="Chuda L."/>
            <person name="Citroen M."/>
            <person name="Collymore A."/>
            <person name="Cooke P."/>
            <person name="Costello M."/>
            <person name="D'Aco K."/>
            <person name="Daza R."/>
            <person name="De Haan G."/>
            <person name="DeGray S."/>
            <person name="DeMaso C."/>
            <person name="Dhargay N."/>
            <person name="Dooley K."/>
            <person name="Dooley E."/>
            <person name="Doricent M."/>
            <person name="Dorje P."/>
            <person name="Dorjee K."/>
            <person name="Dupes A."/>
            <person name="Elong R."/>
            <person name="Falk J."/>
            <person name="Farina A."/>
            <person name="Faro S."/>
            <person name="Ferguson D."/>
            <person name="Fisher S."/>
            <person name="Foley C.D."/>
            <person name="Franke A."/>
            <person name="Friedrich D."/>
            <person name="Gadbois L."/>
            <person name="Gearin G."/>
            <person name="Gearin C.R."/>
            <person name="Giannoukos G."/>
            <person name="Goode T."/>
            <person name="Graham J."/>
            <person name="Grandbois E."/>
            <person name="Grewal S."/>
            <person name="Gyaltsen K."/>
            <person name="Hafez N."/>
            <person name="Hagos B."/>
            <person name="Hall J."/>
            <person name="Henson C."/>
            <person name="Hollinger A."/>
            <person name="Honan T."/>
            <person name="Huard M.D."/>
            <person name="Hughes L."/>
            <person name="Hurhula B."/>
            <person name="Husby M.E."/>
            <person name="Kamat A."/>
            <person name="Kanga B."/>
            <person name="Kashin S."/>
            <person name="Khazanovich D."/>
            <person name="Kisner P."/>
            <person name="Lance K."/>
            <person name="Lara M."/>
            <person name="Lee W."/>
            <person name="Lennon N."/>
            <person name="Letendre F."/>
            <person name="LeVine R."/>
            <person name="Lipovsky A."/>
            <person name="Liu X."/>
            <person name="Liu J."/>
            <person name="Liu S."/>
            <person name="Lokyitsang T."/>
            <person name="Lokyitsang Y."/>
            <person name="Lubonja R."/>
            <person name="Lui A."/>
            <person name="MacDonald P."/>
            <person name="Magnisalis V."/>
            <person name="Maru K."/>
            <person name="Matthews C."/>
            <person name="McCusker W."/>
            <person name="McDonough S."/>
            <person name="Mehta T."/>
            <person name="Meldrim J."/>
            <person name="Meneus L."/>
            <person name="Mihai O."/>
            <person name="Mihalev A."/>
            <person name="Mihova T."/>
            <person name="Mittelman R."/>
            <person name="Mlenga V."/>
            <person name="Montmayeur A."/>
            <person name="Mulrain L."/>
            <person name="Navidi A."/>
            <person name="Naylor J."/>
            <person name="Negash T."/>
            <person name="Nguyen T."/>
            <person name="Nguyen N."/>
            <person name="Nicol R."/>
            <person name="Norbu C."/>
            <person name="Norbu N."/>
            <person name="Novod N."/>
            <person name="O'Neill B."/>
            <person name="Osman S."/>
            <person name="Markiewicz E."/>
            <person name="Oyono O.L."/>
            <person name="Patti C."/>
            <person name="Phunkhang P."/>
            <person name="Pierre F."/>
            <person name="Priest M."/>
            <person name="Raghuraman S."/>
            <person name="Rege F."/>
            <person name="Reyes R."/>
            <person name="Rise C."/>
            <person name="Rogov P."/>
            <person name="Ross K."/>
            <person name="Ryan E."/>
            <person name="Settipalli S."/>
            <person name="Shea T."/>
            <person name="Sherpa N."/>
            <person name="Shi L."/>
            <person name="Shih D."/>
            <person name="Sparrow T."/>
            <person name="Spaulding J."/>
            <person name="Stalker J."/>
            <person name="Stange-Thomann N."/>
            <person name="Stavropoulos S."/>
            <person name="Stone C."/>
            <person name="Strader C."/>
            <person name="Tesfaye S."/>
            <person name="Thomson T."/>
            <person name="Thoulutsang Y."/>
            <person name="Thoulutsang D."/>
            <person name="Topham K."/>
            <person name="Topping I."/>
            <person name="Tsamla T."/>
            <person name="Vassiliev H."/>
            <person name="Vo A."/>
            <person name="Wangchuk T."/>
            <person name="Wangdi T."/>
            <person name="Weiand M."/>
            <person name="Wilkinson J."/>
            <person name="Wilson A."/>
            <person name="Yadav S."/>
            <person name="Young G."/>
            <person name="Yu Q."/>
            <person name="Zembek L."/>
            <person name="Zhong D."/>
            <person name="Zimmer A."/>
            <person name="Zwirko Z."/>
            <person name="Jaffe D.B."/>
            <person name="Alvarez P."/>
            <person name="Brockman W."/>
            <person name="Butler J."/>
            <person name="Chin C."/>
            <person name="Gnerre S."/>
            <person name="Grabherr M."/>
            <person name="Kleber M."/>
            <person name="Mauceli E."/>
            <person name="MacCallum I."/>
        </authorList>
    </citation>
    <scope>NUCLEOTIDE SEQUENCE [LARGE SCALE GENOMIC DNA]</scope>
    <source>
        <strain evidence="4">Mixed</strain>
        <strain evidence="6">mosaic</strain>
    </source>
</reference>
<feature type="compositionally biased region" description="Low complexity" evidence="1">
    <location>
        <begin position="831"/>
        <end position="844"/>
    </location>
</feature>
<dbReference type="EMBL" id="CM000363">
    <property type="protein sequence ID" value="EDX09059.1"/>
    <property type="molecule type" value="Genomic_DNA"/>
</dbReference>
<dbReference type="InterPro" id="IPR052976">
    <property type="entry name" value="Scoloptoxin-like"/>
</dbReference>
<dbReference type="Proteomes" id="UP000000304">
    <property type="component" value="Chromosome 3L"/>
</dbReference>
<dbReference type="STRING" id="7240.B4QPG6"/>
<dbReference type="EMBL" id="CM002912">
    <property type="protein sequence ID" value="KMY97321.1"/>
    <property type="molecule type" value="Genomic_DNA"/>
</dbReference>
<feature type="compositionally biased region" description="Basic and acidic residues" evidence="1">
    <location>
        <begin position="404"/>
        <end position="456"/>
    </location>
</feature>
<name>B4QPG6_DROSI</name>
<dbReference type="InterPro" id="IPR002557">
    <property type="entry name" value="Chitin-bd_dom"/>
</dbReference>
<feature type="region of interest" description="Disordered" evidence="1">
    <location>
        <begin position="878"/>
        <end position="898"/>
    </location>
</feature>
<feature type="compositionally biased region" description="Basic and acidic residues" evidence="1">
    <location>
        <begin position="688"/>
        <end position="702"/>
    </location>
</feature>
<feature type="region of interest" description="Disordered" evidence="1">
    <location>
        <begin position="403"/>
        <end position="469"/>
    </location>
</feature>
<evidence type="ECO:0000313" key="6">
    <source>
        <dbReference type="Proteomes" id="UP000000304"/>
    </source>
</evidence>
<organism evidence="4 6">
    <name type="scientific">Drosophila simulans</name>
    <name type="common">Fruit fly</name>
    <dbReference type="NCBI Taxonomy" id="7240"/>
    <lineage>
        <taxon>Eukaryota</taxon>
        <taxon>Metazoa</taxon>
        <taxon>Ecdysozoa</taxon>
        <taxon>Arthropoda</taxon>
        <taxon>Hexapoda</taxon>
        <taxon>Insecta</taxon>
        <taxon>Pterygota</taxon>
        <taxon>Neoptera</taxon>
        <taxon>Endopterygota</taxon>
        <taxon>Diptera</taxon>
        <taxon>Brachycera</taxon>
        <taxon>Muscomorpha</taxon>
        <taxon>Ephydroidea</taxon>
        <taxon>Drosophilidae</taxon>
        <taxon>Drosophila</taxon>
        <taxon>Sophophora</taxon>
    </lineage>
</organism>
<evidence type="ECO:0000256" key="2">
    <source>
        <dbReference type="SAM" id="SignalP"/>
    </source>
</evidence>
<feature type="region of interest" description="Disordered" evidence="1">
    <location>
        <begin position="154"/>
        <end position="281"/>
    </location>
</feature>
<feature type="signal peptide" evidence="2">
    <location>
        <begin position="1"/>
        <end position="17"/>
    </location>
</feature>
<sequence length="910" mass="101063">MWKTLCLLLLLTATCSAGPLSAHQKRKAPVTREEPVPAEVEMPEQTETEDESAPAEAASMGTLTLPSNATSIRSDITDNFSCVNKTYGYYADVENDCQIFHVCLPVTYADGRENTFRWSFICPEETIFSQESFTCMRREDMTIECEDSSRYYELNGNFGGPAEEESKPTPVESEEPEKEESEPEPEPVESEPEVPAEPEVQTAKPMKPVKAQKPKPNRRKPQPQRKVPAAVTAAPEVEAVPEPISHVEVESKPMKPQRFTSRPHQERPQVKRPAIAAPPMRNELFNGIRKRPAIFNKPPTTVKTVEEVVENEPAVTEAVVQLSEPQPTLKLQTLFAEPEVIPVEVQEPEVQASETAVTFVQPEAIVEEVVPSKVEIDNRIDDVKPIEAIEEIPAVIVESLDQSRPQEIEKAPEMQEEAKITEEAKPEEEPKPEQEMKLEEELKSEEAAKPEVELKPQEIQAEEEPEVPAKVEQIIEAKPEEIKSDPAIIEASNSHEEPLVNLEALEAAKPADAPESMPATPEMEQHSPLVEEILDNTNDGEAQESLGGFKPVDPVMAAEAEQLITDFLNTLKKNEEKPETDLAESILPVSNPDVSIEEAKLPEPEIVDKNASVEEQLLEEAEIKKSHKTEMMQDSPIINIMQVQHMPMDYRIPVRVIPVEVQPVPAISEASEVAKESAPEVVSESSLEETKESAPEEAKESVPEEVVDTAPEEVKEIPSVEIQETPMEEPKESSPEEVKESTPEEIKETAPETEVELVVAPEQTASHDDDAQESLVTAAYMPSIEDIVELVKERLDQTPKKDQMAPMELILTPGGAEPMSLVQSTSEQLEPESQATEEAASTAGQEEEVILPIYKRVSAFEPAMSKVQTLPVTVSKVDTEALPETESQPEVREPKMDARKRRFLFRADAS</sequence>
<feature type="compositionally biased region" description="Low complexity" evidence="1">
    <location>
        <begin position="224"/>
        <end position="243"/>
    </location>
</feature>
<evidence type="ECO:0000313" key="4">
    <source>
        <dbReference type="EMBL" id="EDX09059.1"/>
    </source>
</evidence>
<dbReference type="Proteomes" id="UP000035880">
    <property type="component" value="Chromosome 3L"/>
</dbReference>
<feature type="domain" description="Chitin-binding type-2" evidence="3">
    <location>
        <begin position="79"/>
        <end position="147"/>
    </location>
</feature>